<dbReference type="Pfam" id="PF19078">
    <property type="entry name" value="Big_12"/>
    <property type="match status" value="4"/>
</dbReference>
<sequence length="1462" mass="152737">MKFMASGTAAAFSSTSRLSRRIFAALLVFFIVIWSMSSAVGNVYAAPELEITVQPHDVTVVENANPTLTTYVVATGGSGPLSYQWYRTNAERNNTIALEPQKSPILTLPATAANDNYYYVTVTDGVTTVTSQLAHIIVTALPASPVPSITGPSGVNVDEGDPSPVLEVEVSGSGGGTLSYQWYRNTLNDNTGGSGLLDKTNSTYTVSTGAAENAYYYVVVTNTVAGMTPSITRSSTAHVIVNVLPSAPEPSISTGPADADVNEGAPSPLLSVVASGTGTLSYQWYRNTLNNNTGGSEVSGQTASTYSVPTGGAENAYYYVVVTNTVAGQKPSSTRSSTAHVIVNALPVAPEPLISTGPADADVNEGAPSPLLSVVASGTGTLSYQWYRNTVDNNSGGYPVLDQSGSTYAVPTGAAQDSYYYVEVTNTVVGMKPASIKSGTAHVVVNDVTPPTVTISSGINRPTAQATFGITILFSEPVTGFSAAGISVNNGSIGNFQQLSNLMYTADITATANGPVTINIAADAAEDNSGNGNTAATPHVVTYDTVGPTVNIFSLVANPTNQLSFVVTLAFNEPPLNFSADDIAVTNGTASQLQSADGLTYTAVIRPTSDGTVTVNLEADVVNDAAGNTNTTAPTPFSTVYDGTAPTVAITSTAANPTNQSPFSVTITFSETVNGFELGDLVVNNGGAGNLQTVNSRTYTADITPTADGQVTVNIAAGVTADAAGNFNTAAAPYSTVYDATAPTVAITSAAANPTNQSPFSVTITFSEAVNGFELGDLVVNNGGAGNLQTVNSRTYTADITPTADGQVTVNLAAGVAADAAGNFNTAAAPYSTVYDATAPVLTSVSIASNNATPSLAKVGDTVTVTFSVSEMLRESLEVTIAGHAVPVTVVDGVYTAVYTMTNDEAEGAIPLRIVFSDIAGNEGTTVVDTTDASSVVFDKTPPEPVIVSPRNKAEMTNSRPEIKGTVEPGSTVTITINGKESHVQADSNGEWRYRPENGLPDGKHTFTVKAVDLAGNSSEVQAELIIYIYTEYTPDAETSKENDTYADVLINGQPSRIGKLITSRQNGQSVATLTIDERELERMLAGAGTGAVLTIPLNTDSDVLIGQLNAQLIKNLEQMQAVVEFKTKHATYTLPAQQFNIDTLSEQFANPVNLQDITIQIEIAAPTTDMVQLLERAAEEGAFTVVASPMSFSIKVSYAGTSTEISKFNLYVERTIALPDGTDPSRITTGVVVEPDGTIRHVPTRIEASGGSYIARINSLTNSTYALVWHPLEFDDMANHWAKDAVNDMGSRMVINGTGNGRFSPDNDITRAEFAAIIVRGLGLKLENDREAFSDVKSADWYSDAVHVAYAYDLIDGFEDGTFRPNDKITREQAMAIIAKAMKITNGPAAITMTAEAAEEALRSYTDAADASAWARSGIASSVKSGVVSGRSESLLAPKANITRAEVAVIIERLLKQAGLI</sequence>
<feature type="domain" description="Ig-like" evidence="1">
    <location>
        <begin position="250"/>
        <end position="336"/>
    </location>
</feature>
<dbReference type="Proteomes" id="UP000250369">
    <property type="component" value="Unassembled WGS sequence"/>
</dbReference>
<feature type="domain" description="Ig-like" evidence="1">
    <location>
        <begin position="147"/>
        <end position="234"/>
    </location>
</feature>
<evidence type="ECO:0000313" key="3">
    <source>
        <dbReference type="EMBL" id="RAV15555.1"/>
    </source>
</evidence>
<reference evidence="3 4" key="1">
    <citation type="journal article" date="2009" name="Int. J. Syst. Evol. Microbiol.">
        <title>Paenibacillus contaminans sp. nov., isolated from a contaminated laboratory plate.</title>
        <authorList>
            <person name="Chou J.H."/>
            <person name="Lee J.H."/>
            <person name="Lin M.C."/>
            <person name="Chang P.S."/>
            <person name="Arun A.B."/>
            <person name="Young C.C."/>
            <person name="Chen W.M."/>
        </authorList>
    </citation>
    <scope>NUCLEOTIDE SEQUENCE [LARGE SCALE GENOMIC DNA]</scope>
    <source>
        <strain evidence="3 4">CKOBP-6</strain>
    </source>
</reference>
<dbReference type="InterPro" id="IPR044048">
    <property type="entry name" value="Big_12"/>
</dbReference>
<dbReference type="Pfam" id="PF00395">
    <property type="entry name" value="SLH"/>
    <property type="match status" value="3"/>
</dbReference>
<dbReference type="Gene3D" id="2.60.40.2700">
    <property type="match status" value="1"/>
</dbReference>
<proteinExistence type="predicted"/>
<dbReference type="InterPro" id="IPR044016">
    <property type="entry name" value="Big_13"/>
</dbReference>
<dbReference type="PROSITE" id="PS50835">
    <property type="entry name" value="IG_LIKE"/>
    <property type="match status" value="3"/>
</dbReference>
<gene>
    <name evidence="3" type="ORF">DQG23_29680</name>
</gene>
<organism evidence="3 4">
    <name type="scientific">Paenibacillus contaminans</name>
    <dbReference type="NCBI Taxonomy" id="450362"/>
    <lineage>
        <taxon>Bacteria</taxon>
        <taxon>Bacillati</taxon>
        <taxon>Bacillota</taxon>
        <taxon>Bacilli</taxon>
        <taxon>Bacillales</taxon>
        <taxon>Paenibacillaceae</taxon>
        <taxon>Paenibacillus</taxon>
    </lineage>
</organism>
<comment type="caution">
    <text evidence="3">The sequence shown here is derived from an EMBL/GenBank/DDBJ whole genome shotgun (WGS) entry which is preliminary data.</text>
</comment>
<dbReference type="PANTHER" id="PTHR34677">
    <property type="match status" value="1"/>
</dbReference>
<accession>A0A329M5X0</accession>
<evidence type="ECO:0000313" key="4">
    <source>
        <dbReference type="Proteomes" id="UP000250369"/>
    </source>
</evidence>
<name>A0A329M5X0_9BACL</name>
<dbReference type="PANTHER" id="PTHR34677:SF3">
    <property type="entry name" value="BACTERIAL IG-LIKE DOMAIN-CONTAINING PROTEIN"/>
    <property type="match status" value="1"/>
</dbReference>
<dbReference type="InterPro" id="IPR013783">
    <property type="entry name" value="Ig-like_fold"/>
</dbReference>
<protein>
    <recommendedName>
        <fullName evidence="5">Ig-like domain-containing protein</fullName>
    </recommendedName>
</protein>
<dbReference type="InterPro" id="IPR007110">
    <property type="entry name" value="Ig-like_dom"/>
</dbReference>
<evidence type="ECO:0008006" key="5">
    <source>
        <dbReference type="Google" id="ProtNLM"/>
    </source>
</evidence>
<dbReference type="EMBL" id="QMFB01000023">
    <property type="protein sequence ID" value="RAV15555.1"/>
    <property type="molecule type" value="Genomic_DNA"/>
</dbReference>
<dbReference type="SUPFAM" id="SSF48726">
    <property type="entry name" value="Immunoglobulin"/>
    <property type="match status" value="1"/>
</dbReference>
<feature type="domain" description="SLH" evidence="2">
    <location>
        <begin position="1270"/>
        <end position="1333"/>
    </location>
</feature>
<evidence type="ECO:0000259" key="1">
    <source>
        <dbReference type="PROSITE" id="PS50835"/>
    </source>
</evidence>
<dbReference type="Gene3D" id="2.60.40.10">
    <property type="entry name" value="Immunoglobulins"/>
    <property type="match status" value="4"/>
</dbReference>
<dbReference type="Pfam" id="PF19077">
    <property type="entry name" value="Big_13"/>
    <property type="match status" value="1"/>
</dbReference>
<feature type="domain" description="SLH" evidence="2">
    <location>
        <begin position="1403"/>
        <end position="1462"/>
    </location>
</feature>
<evidence type="ECO:0000259" key="2">
    <source>
        <dbReference type="PROSITE" id="PS51272"/>
    </source>
</evidence>
<dbReference type="InterPro" id="IPR036179">
    <property type="entry name" value="Ig-like_dom_sf"/>
</dbReference>
<dbReference type="PROSITE" id="PS51272">
    <property type="entry name" value="SLH"/>
    <property type="match status" value="3"/>
</dbReference>
<dbReference type="InterPro" id="IPR001119">
    <property type="entry name" value="SLH_dom"/>
</dbReference>
<keyword evidence="4" id="KW-1185">Reference proteome</keyword>
<feature type="domain" description="Ig-like" evidence="1">
    <location>
        <begin position="47"/>
        <end position="134"/>
    </location>
</feature>
<feature type="domain" description="SLH" evidence="2">
    <location>
        <begin position="1334"/>
        <end position="1393"/>
    </location>
</feature>